<reference evidence="7" key="1">
    <citation type="submission" date="2023-01" db="EMBL/GenBank/DDBJ databases">
        <title>Genome assembly of the deep-sea coral Lophelia pertusa.</title>
        <authorList>
            <person name="Herrera S."/>
            <person name="Cordes E."/>
        </authorList>
    </citation>
    <scope>NUCLEOTIDE SEQUENCE</scope>
    <source>
        <strain evidence="7">USNM1676648</strain>
        <tissue evidence="7">Polyp</tissue>
    </source>
</reference>
<dbReference type="Gene3D" id="3.40.50.300">
    <property type="entry name" value="P-loop containing nucleotide triphosphate hydrolases"/>
    <property type="match status" value="1"/>
</dbReference>
<dbReference type="AlphaFoldDB" id="A0A9W9ZSZ2"/>
<proteinExistence type="predicted"/>
<dbReference type="GO" id="GO:0005524">
    <property type="term" value="F:ATP binding"/>
    <property type="evidence" value="ECO:0007669"/>
    <property type="project" value="UniProtKB-KW"/>
</dbReference>
<dbReference type="FunFam" id="3.40.50.300:FF:001039">
    <property type="entry name" value="ATP-dependent RNA helicase DDX60"/>
    <property type="match status" value="1"/>
</dbReference>
<keyword evidence="8" id="KW-1185">Reference proteome</keyword>
<keyword evidence="2 7" id="KW-0378">Hydrolase</keyword>
<evidence type="ECO:0000256" key="4">
    <source>
        <dbReference type="ARBA" id="ARBA00022840"/>
    </source>
</evidence>
<dbReference type="PANTHER" id="PTHR44533">
    <property type="entry name" value="DEAD/H RNA HELICASE, PUTATIVE-RELATED"/>
    <property type="match status" value="1"/>
</dbReference>
<evidence type="ECO:0000256" key="5">
    <source>
        <dbReference type="SAM" id="MobiDB-lite"/>
    </source>
</evidence>
<evidence type="ECO:0000259" key="6">
    <source>
        <dbReference type="PROSITE" id="PS51192"/>
    </source>
</evidence>
<dbReference type="PROSITE" id="PS51192">
    <property type="entry name" value="HELICASE_ATP_BIND_1"/>
    <property type="match status" value="1"/>
</dbReference>
<comment type="caution">
    <text evidence="7">The sequence shown here is derived from an EMBL/GenBank/DDBJ whole genome shotgun (WGS) entry which is preliminary data.</text>
</comment>
<dbReference type="GO" id="GO:0003724">
    <property type="term" value="F:RNA helicase activity"/>
    <property type="evidence" value="ECO:0007669"/>
    <property type="project" value="UniProtKB-EC"/>
</dbReference>
<evidence type="ECO:0000256" key="1">
    <source>
        <dbReference type="ARBA" id="ARBA00022741"/>
    </source>
</evidence>
<evidence type="ECO:0000313" key="7">
    <source>
        <dbReference type="EMBL" id="KAJ7386930.1"/>
    </source>
</evidence>
<dbReference type="GO" id="GO:0003676">
    <property type="term" value="F:nucleic acid binding"/>
    <property type="evidence" value="ECO:0007669"/>
    <property type="project" value="InterPro"/>
</dbReference>
<dbReference type="EMBL" id="MU825874">
    <property type="protein sequence ID" value="KAJ7386930.1"/>
    <property type="molecule type" value="Genomic_DNA"/>
</dbReference>
<dbReference type="EC" id="3.6.4.13" evidence="7"/>
<dbReference type="GO" id="GO:0005737">
    <property type="term" value="C:cytoplasm"/>
    <property type="evidence" value="ECO:0007669"/>
    <property type="project" value="TreeGrafter"/>
</dbReference>
<dbReference type="SUPFAM" id="SSF52540">
    <property type="entry name" value="P-loop containing nucleoside triphosphate hydrolases"/>
    <property type="match status" value="1"/>
</dbReference>
<dbReference type="InterPro" id="IPR052431">
    <property type="entry name" value="SKI2_subfamily_helicases"/>
</dbReference>
<dbReference type="OrthoDB" id="64767at2759"/>
<dbReference type="InterPro" id="IPR011545">
    <property type="entry name" value="DEAD/DEAH_box_helicase_dom"/>
</dbReference>
<keyword evidence="4" id="KW-0067">ATP-binding</keyword>
<gene>
    <name evidence="7" type="primary">DDX60_3</name>
    <name evidence="7" type="ORF">OS493_003888</name>
</gene>
<accession>A0A9W9ZSZ2</accession>
<keyword evidence="3 7" id="KW-0347">Helicase</keyword>
<dbReference type="Pfam" id="PF00270">
    <property type="entry name" value="DEAD"/>
    <property type="match status" value="1"/>
</dbReference>
<feature type="region of interest" description="Disordered" evidence="5">
    <location>
        <begin position="157"/>
        <end position="177"/>
    </location>
</feature>
<name>A0A9W9ZSZ2_9CNID</name>
<evidence type="ECO:0000313" key="8">
    <source>
        <dbReference type="Proteomes" id="UP001163046"/>
    </source>
</evidence>
<feature type="domain" description="Helicase ATP-binding" evidence="6">
    <location>
        <begin position="375"/>
        <end position="528"/>
    </location>
</feature>
<dbReference type="Proteomes" id="UP001163046">
    <property type="component" value="Unassembled WGS sequence"/>
</dbReference>
<evidence type="ECO:0000256" key="3">
    <source>
        <dbReference type="ARBA" id="ARBA00022806"/>
    </source>
</evidence>
<dbReference type="InterPro" id="IPR027417">
    <property type="entry name" value="P-loop_NTPase"/>
</dbReference>
<keyword evidence="1" id="KW-0547">Nucleotide-binding</keyword>
<evidence type="ECO:0000256" key="2">
    <source>
        <dbReference type="ARBA" id="ARBA00022801"/>
    </source>
</evidence>
<dbReference type="InterPro" id="IPR014001">
    <property type="entry name" value="Helicase_ATP-bd"/>
</dbReference>
<dbReference type="GO" id="GO:0016787">
    <property type="term" value="F:hydrolase activity"/>
    <property type="evidence" value="ECO:0007669"/>
    <property type="project" value="UniProtKB-KW"/>
</dbReference>
<sequence>MAIEDHARYMSSVADIMDGRLVHALFFLAVEERRPGLEGLCLPEEVITEAEAVWKKVVAVVNSSHHSDSLECQFLPLFAGNVTRFQRLEEGSSELDTCLKLRRLLDVDNVLVNEYAGDTRANINAMAQYDSQEEIFTIGREFDERYHWHSLRPLSDEYERTRQSSEKPPDDPKERKWYNKRKQTFARFLRFYGNSIEGGDRAKVITVTETDTKKKKGKDKADKVGKKKAQIIEDNKQSRQDDEMKREEEKWNYALKVIEAHFNRRNYIAALEFVEEFLSHSKFPQRRLPALMKKAMCCLGAWQDERYGDPTSNNMKYPVLLMEKSKEMGGKLSVHQTSARFQLEHMGHLLKRDEPSSRDPRIEDFNPDMWQRELLDAVDKNESAVIVAPTSSGKTYASYYCMEKVLRQSDDGVVVYVSPTKALVNQVVATVYARFRKQLSEGEEQCVILVTVPQCLEILFLSPRRQDWTKNVKYVIFDEVHCLGQEIGAEVWEHLLLLIRCPFLALSATIGNPDHLISWLQDAQDFRERQDKQDNVKLRASYKIRLVTTTNDTPIWKRVSIFQAPANGGFSEQTKKYEDGYDATNTDEFLKLHPCAQLGTKQLRENGFPGDMALTPKETLQLYDVMVQQWPDKESLQVSG</sequence>
<dbReference type="PANTHER" id="PTHR44533:SF4">
    <property type="entry name" value="DEAD_H RNA HELICASE, PUTATIVE-RELATED"/>
    <property type="match status" value="1"/>
</dbReference>
<dbReference type="SMART" id="SM00487">
    <property type="entry name" value="DEXDc"/>
    <property type="match status" value="1"/>
</dbReference>
<organism evidence="7 8">
    <name type="scientific">Desmophyllum pertusum</name>
    <dbReference type="NCBI Taxonomy" id="174260"/>
    <lineage>
        <taxon>Eukaryota</taxon>
        <taxon>Metazoa</taxon>
        <taxon>Cnidaria</taxon>
        <taxon>Anthozoa</taxon>
        <taxon>Hexacorallia</taxon>
        <taxon>Scleractinia</taxon>
        <taxon>Caryophylliina</taxon>
        <taxon>Caryophylliidae</taxon>
        <taxon>Desmophyllum</taxon>
    </lineage>
</organism>
<protein>
    <submittedName>
        <fullName evidence="7">ATP-dependent RNA helicase ddx60</fullName>
        <ecNumber evidence="7">3.6.4.13</ecNumber>
    </submittedName>
</protein>